<reference evidence="1 2" key="1">
    <citation type="journal article" date="2019" name="Sci. Rep.">
        <title>Orb-weaving spider Araneus ventricosus genome elucidates the spidroin gene catalogue.</title>
        <authorList>
            <person name="Kono N."/>
            <person name="Nakamura H."/>
            <person name="Ohtoshi R."/>
            <person name="Moran D.A.P."/>
            <person name="Shinohara A."/>
            <person name="Yoshida Y."/>
            <person name="Fujiwara M."/>
            <person name="Mori M."/>
            <person name="Tomita M."/>
            <person name="Arakawa K."/>
        </authorList>
    </citation>
    <scope>NUCLEOTIDE SEQUENCE [LARGE SCALE GENOMIC DNA]</scope>
</reference>
<gene>
    <name evidence="1" type="ORF">AVEN_161145_1</name>
</gene>
<comment type="caution">
    <text evidence="1">The sequence shown here is derived from an EMBL/GenBank/DDBJ whole genome shotgun (WGS) entry which is preliminary data.</text>
</comment>
<keyword evidence="2" id="KW-1185">Reference proteome</keyword>
<organism evidence="1 2">
    <name type="scientific">Araneus ventricosus</name>
    <name type="common">Orbweaver spider</name>
    <name type="synonym">Epeira ventricosa</name>
    <dbReference type="NCBI Taxonomy" id="182803"/>
    <lineage>
        <taxon>Eukaryota</taxon>
        <taxon>Metazoa</taxon>
        <taxon>Ecdysozoa</taxon>
        <taxon>Arthropoda</taxon>
        <taxon>Chelicerata</taxon>
        <taxon>Arachnida</taxon>
        <taxon>Araneae</taxon>
        <taxon>Araneomorphae</taxon>
        <taxon>Entelegynae</taxon>
        <taxon>Araneoidea</taxon>
        <taxon>Araneidae</taxon>
        <taxon>Araneus</taxon>
    </lineage>
</organism>
<evidence type="ECO:0000313" key="1">
    <source>
        <dbReference type="EMBL" id="GBN14513.1"/>
    </source>
</evidence>
<evidence type="ECO:0000313" key="2">
    <source>
        <dbReference type="Proteomes" id="UP000499080"/>
    </source>
</evidence>
<dbReference type="EMBL" id="BGPR01119001">
    <property type="protein sequence ID" value="GBN14513.1"/>
    <property type="molecule type" value="Genomic_DNA"/>
</dbReference>
<proteinExistence type="predicted"/>
<accession>A0A4Y2LKK6</accession>
<dbReference type="Proteomes" id="UP000499080">
    <property type="component" value="Unassembled WGS sequence"/>
</dbReference>
<dbReference type="AlphaFoldDB" id="A0A4Y2LKK6"/>
<sequence>MSDYSNLSKRPPLLSGHSSQWPLLIGTEFLAHRHNVKKSPLTATRILLNGRVGLLFYLNEKHSIPLSFTYELVIKIKGADSDSDKEPADMGCVHQKLKLSVQQTF</sequence>
<protein>
    <submittedName>
        <fullName evidence="1">Uncharacterized protein</fullName>
    </submittedName>
</protein>
<name>A0A4Y2LKK6_ARAVE</name>